<dbReference type="InterPro" id="IPR036388">
    <property type="entry name" value="WH-like_DNA-bd_sf"/>
</dbReference>
<dbReference type="Pfam" id="PF01047">
    <property type="entry name" value="MarR"/>
    <property type="match status" value="1"/>
</dbReference>
<keyword evidence="3" id="KW-0804">Transcription</keyword>
<name>A0A3S1AHL2_9CYAN</name>
<organism evidence="5 6">
    <name type="scientific">Dulcicalothrix desertica PCC 7102</name>
    <dbReference type="NCBI Taxonomy" id="232991"/>
    <lineage>
        <taxon>Bacteria</taxon>
        <taxon>Bacillati</taxon>
        <taxon>Cyanobacteriota</taxon>
        <taxon>Cyanophyceae</taxon>
        <taxon>Nostocales</taxon>
        <taxon>Calotrichaceae</taxon>
        <taxon>Dulcicalothrix</taxon>
    </lineage>
</organism>
<dbReference type="AlphaFoldDB" id="A0A3S1AHL2"/>
<evidence type="ECO:0000313" key="6">
    <source>
        <dbReference type="Proteomes" id="UP000271624"/>
    </source>
</evidence>
<dbReference type="RefSeq" id="WP_127085123.1">
    <property type="nucleotide sequence ID" value="NZ_RSCL01000021.1"/>
</dbReference>
<dbReference type="GO" id="GO:0003677">
    <property type="term" value="F:DNA binding"/>
    <property type="evidence" value="ECO:0007669"/>
    <property type="project" value="UniProtKB-KW"/>
</dbReference>
<keyword evidence="2" id="KW-0238">DNA-binding</keyword>
<dbReference type="OrthoDB" id="162531at2"/>
<keyword evidence="6" id="KW-1185">Reference proteome</keyword>
<dbReference type="PRINTS" id="PR00598">
    <property type="entry name" value="HTHMARR"/>
</dbReference>
<sequence length="167" mass="18840">METLRPFVEKEILENLAKQVPELDVTSVETCLAFLHTTAEVYTALNTHFARYGLSMGKFTLLMQLFHAPEQGLTPSECAERAKVTRATITGLLDGLERDDYIRRQPSLTDRRMLTIHLTEKGRLLLENMLPDHFCRTTKLMANLSYAEKLMLIELLAKVSAGAPAMS</sequence>
<evidence type="ECO:0000313" key="5">
    <source>
        <dbReference type="EMBL" id="RUT00986.1"/>
    </source>
</evidence>
<dbReference type="PANTHER" id="PTHR33164">
    <property type="entry name" value="TRANSCRIPTIONAL REGULATOR, MARR FAMILY"/>
    <property type="match status" value="1"/>
</dbReference>
<dbReference type="InterPro" id="IPR023187">
    <property type="entry name" value="Tscrpt_reg_MarR-type_CS"/>
</dbReference>
<dbReference type="InterPro" id="IPR000835">
    <property type="entry name" value="HTH_MarR-typ"/>
</dbReference>
<dbReference type="SUPFAM" id="SSF46785">
    <property type="entry name" value="Winged helix' DNA-binding domain"/>
    <property type="match status" value="1"/>
</dbReference>
<dbReference type="GO" id="GO:0006950">
    <property type="term" value="P:response to stress"/>
    <property type="evidence" value="ECO:0007669"/>
    <property type="project" value="TreeGrafter"/>
</dbReference>
<keyword evidence="1" id="KW-0805">Transcription regulation</keyword>
<dbReference type="Gene3D" id="1.10.10.10">
    <property type="entry name" value="Winged helix-like DNA-binding domain superfamily/Winged helix DNA-binding domain"/>
    <property type="match status" value="1"/>
</dbReference>
<comment type="caution">
    <text evidence="5">The sequence shown here is derived from an EMBL/GenBank/DDBJ whole genome shotgun (WGS) entry which is preliminary data.</text>
</comment>
<dbReference type="PROSITE" id="PS50995">
    <property type="entry name" value="HTH_MARR_2"/>
    <property type="match status" value="1"/>
</dbReference>
<evidence type="ECO:0000259" key="4">
    <source>
        <dbReference type="PROSITE" id="PS50995"/>
    </source>
</evidence>
<evidence type="ECO:0000256" key="3">
    <source>
        <dbReference type="ARBA" id="ARBA00023163"/>
    </source>
</evidence>
<evidence type="ECO:0000256" key="1">
    <source>
        <dbReference type="ARBA" id="ARBA00023015"/>
    </source>
</evidence>
<dbReference type="PROSITE" id="PS01117">
    <property type="entry name" value="HTH_MARR_1"/>
    <property type="match status" value="1"/>
</dbReference>
<dbReference type="PANTHER" id="PTHR33164:SF43">
    <property type="entry name" value="HTH-TYPE TRANSCRIPTIONAL REPRESSOR YETL"/>
    <property type="match status" value="1"/>
</dbReference>
<dbReference type="Proteomes" id="UP000271624">
    <property type="component" value="Unassembled WGS sequence"/>
</dbReference>
<reference evidence="5" key="2">
    <citation type="journal article" date="2019" name="Genome Biol. Evol.">
        <title>Day and night: Metabolic profiles and evolutionary relationships of six axenic non-marine cyanobacteria.</title>
        <authorList>
            <person name="Will S.E."/>
            <person name="Henke P."/>
            <person name="Boedeker C."/>
            <person name="Huang S."/>
            <person name="Brinkmann H."/>
            <person name="Rohde M."/>
            <person name="Jarek M."/>
            <person name="Friedl T."/>
            <person name="Seufert S."/>
            <person name="Schumacher M."/>
            <person name="Overmann J."/>
            <person name="Neumann-Schaal M."/>
            <person name="Petersen J."/>
        </authorList>
    </citation>
    <scope>NUCLEOTIDE SEQUENCE [LARGE SCALE GENOMIC DNA]</scope>
    <source>
        <strain evidence="5">PCC 7102</strain>
    </source>
</reference>
<dbReference type="InterPro" id="IPR039422">
    <property type="entry name" value="MarR/SlyA-like"/>
</dbReference>
<gene>
    <name evidence="5" type="primary">yetL</name>
    <name evidence="5" type="ORF">DSM106972_069920</name>
</gene>
<dbReference type="GO" id="GO:0003700">
    <property type="term" value="F:DNA-binding transcription factor activity"/>
    <property type="evidence" value="ECO:0007669"/>
    <property type="project" value="InterPro"/>
</dbReference>
<dbReference type="SMART" id="SM00347">
    <property type="entry name" value="HTH_MARR"/>
    <property type="match status" value="1"/>
</dbReference>
<evidence type="ECO:0000256" key="2">
    <source>
        <dbReference type="ARBA" id="ARBA00023125"/>
    </source>
</evidence>
<protein>
    <submittedName>
        <fullName evidence="5">Putative HTH-type transcriptional regulator YetL</fullName>
    </submittedName>
</protein>
<proteinExistence type="predicted"/>
<accession>A0A3S1AHL2</accession>
<feature type="domain" description="HTH marR-type" evidence="4">
    <location>
        <begin position="9"/>
        <end position="161"/>
    </location>
</feature>
<dbReference type="InterPro" id="IPR036390">
    <property type="entry name" value="WH_DNA-bd_sf"/>
</dbReference>
<dbReference type="EMBL" id="RSCL01000021">
    <property type="protein sequence ID" value="RUT00986.1"/>
    <property type="molecule type" value="Genomic_DNA"/>
</dbReference>
<reference evidence="5" key="1">
    <citation type="submission" date="2018-12" db="EMBL/GenBank/DDBJ databases">
        <authorList>
            <person name="Will S."/>
            <person name="Neumann-Schaal M."/>
            <person name="Henke P."/>
        </authorList>
    </citation>
    <scope>NUCLEOTIDE SEQUENCE</scope>
    <source>
        <strain evidence="5">PCC 7102</strain>
    </source>
</reference>